<evidence type="ECO:0000259" key="4">
    <source>
        <dbReference type="PROSITE" id="PS51898"/>
    </source>
</evidence>
<proteinExistence type="predicted"/>
<evidence type="ECO:0000313" key="5">
    <source>
        <dbReference type="EMBL" id="MAG17912.1"/>
    </source>
</evidence>
<protein>
    <recommendedName>
        <fullName evidence="4">Tyr recombinase domain-containing protein</fullName>
    </recommendedName>
</protein>
<keyword evidence="1" id="KW-0229">DNA integration</keyword>
<dbReference type="InterPro" id="IPR010998">
    <property type="entry name" value="Integrase_recombinase_N"/>
</dbReference>
<keyword evidence="3" id="KW-0233">DNA recombination</keyword>
<dbReference type="Gene3D" id="1.10.150.130">
    <property type="match status" value="1"/>
</dbReference>
<dbReference type="EMBL" id="NZBD01000002">
    <property type="protein sequence ID" value="MAG17912.1"/>
    <property type="molecule type" value="Genomic_DNA"/>
</dbReference>
<sequence>MVETITISKPVLANGREWVDSHNHIRGINNRLELIRNDPSLSEHNKNILSEYCRSMAKKSPATIIKNMQVVHKFLKDIGKDMGDSITKEDSDEYYLNLINNPDLKPWTLKKYLLCIRRFFRVHYGLKTGRYPDQVDHWDTNIDTKQYLDPDLLPTQMQIKDAIESCNNMGNLLESRNQLLIAMLNDLGCRIAELLAVNVGDIKEINHDGLDLFLVKFSQSKTFPRTVVSLLSRPYLKKCFALRGITKDTISEKANEPLFLDRNKKRMEYRAVTKFVSRAFARINYKFPHYKNVHLLRHCWITRAGEYFKFAQKNYWCGQSGGHVSSIYTHFNWKNVVKPYLEMIVGEKNPMLLIKCSACGFENSGKEFCVKCGSNLTEINAVNKDNAVQVFKNFAQNMTQEEFDKYLLRLINKNRGFT</sequence>
<reference evidence="6" key="1">
    <citation type="submission" date="2017-09" db="EMBL/GenBank/DDBJ databases">
        <title>The Reconstruction of 2,631 Draft Metagenome-Assembled Genomes from the Global Oceans.</title>
        <authorList>
            <person name="Tully B.J."/>
            <person name="Graham E.D."/>
            <person name="Heidelberg J.F."/>
        </authorList>
    </citation>
    <scope>NUCLEOTIDE SEQUENCE [LARGE SCALE GENOMIC DNA]</scope>
</reference>
<comment type="caution">
    <text evidence="5">The sequence shown here is derived from an EMBL/GenBank/DDBJ whole genome shotgun (WGS) entry which is preliminary data.</text>
</comment>
<organism evidence="5 6">
    <name type="scientific">Candidatus Iainarchaeum sp</name>
    <dbReference type="NCBI Taxonomy" id="3101447"/>
    <lineage>
        <taxon>Archaea</taxon>
        <taxon>Candidatus Iainarchaeota</taxon>
        <taxon>Candidatus Iainarchaeia</taxon>
        <taxon>Candidatus Iainarchaeales</taxon>
        <taxon>Candidatus Iainarchaeaceae</taxon>
        <taxon>Candidatus Iainarchaeum</taxon>
    </lineage>
</organism>
<gene>
    <name evidence="5" type="ORF">CL944_00355</name>
</gene>
<dbReference type="AlphaFoldDB" id="A0A2D6LP02"/>
<dbReference type="GO" id="GO:0015074">
    <property type="term" value="P:DNA integration"/>
    <property type="evidence" value="ECO:0007669"/>
    <property type="project" value="UniProtKB-KW"/>
</dbReference>
<keyword evidence="2" id="KW-0238">DNA-binding</keyword>
<dbReference type="InterPro" id="IPR013762">
    <property type="entry name" value="Integrase-like_cat_sf"/>
</dbReference>
<dbReference type="PANTHER" id="PTHR30349:SF41">
    <property type="entry name" value="INTEGRASE_RECOMBINASE PROTEIN MJ0367-RELATED"/>
    <property type="match status" value="1"/>
</dbReference>
<evidence type="ECO:0000256" key="3">
    <source>
        <dbReference type="ARBA" id="ARBA00023172"/>
    </source>
</evidence>
<evidence type="ECO:0000256" key="2">
    <source>
        <dbReference type="ARBA" id="ARBA00023125"/>
    </source>
</evidence>
<dbReference type="PROSITE" id="PS51898">
    <property type="entry name" value="TYR_RECOMBINASE"/>
    <property type="match status" value="1"/>
</dbReference>
<feature type="domain" description="Tyr recombinase" evidence="4">
    <location>
        <begin position="148"/>
        <end position="341"/>
    </location>
</feature>
<dbReference type="GO" id="GO:0006310">
    <property type="term" value="P:DNA recombination"/>
    <property type="evidence" value="ECO:0007669"/>
    <property type="project" value="UniProtKB-KW"/>
</dbReference>
<dbReference type="Pfam" id="PF00589">
    <property type="entry name" value="Phage_integrase"/>
    <property type="match status" value="1"/>
</dbReference>
<dbReference type="InterPro" id="IPR011010">
    <property type="entry name" value="DNA_brk_join_enz"/>
</dbReference>
<dbReference type="InterPro" id="IPR002104">
    <property type="entry name" value="Integrase_catalytic"/>
</dbReference>
<dbReference type="CDD" id="cd00397">
    <property type="entry name" value="DNA_BRE_C"/>
    <property type="match status" value="1"/>
</dbReference>
<evidence type="ECO:0000313" key="6">
    <source>
        <dbReference type="Proteomes" id="UP000226712"/>
    </source>
</evidence>
<accession>A0A2D6LP02</accession>
<dbReference type="SUPFAM" id="SSF56349">
    <property type="entry name" value="DNA breaking-rejoining enzymes"/>
    <property type="match status" value="1"/>
</dbReference>
<dbReference type="Proteomes" id="UP000226712">
    <property type="component" value="Unassembled WGS sequence"/>
</dbReference>
<dbReference type="PANTHER" id="PTHR30349">
    <property type="entry name" value="PHAGE INTEGRASE-RELATED"/>
    <property type="match status" value="1"/>
</dbReference>
<dbReference type="InterPro" id="IPR050090">
    <property type="entry name" value="Tyrosine_recombinase_XerCD"/>
</dbReference>
<dbReference type="GO" id="GO:0003677">
    <property type="term" value="F:DNA binding"/>
    <property type="evidence" value="ECO:0007669"/>
    <property type="project" value="UniProtKB-KW"/>
</dbReference>
<dbReference type="Gene3D" id="1.10.443.10">
    <property type="entry name" value="Intergrase catalytic core"/>
    <property type="match status" value="1"/>
</dbReference>
<evidence type="ECO:0000256" key="1">
    <source>
        <dbReference type="ARBA" id="ARBA00022908"/>
    </source>
</evidence>
<name>A0A2D6LP02_9ARCH</name>